<accession>L7JXA3</accession>
<protein>
    <submittedName>
        <fullName evidence="1">Uncharacterized protein</fullName>
    </submittedName>
</protein>
<dbReference type="OrthoDB" id="10308158at2759"/>
<dbReference type="OMA" id="WPVYLEL"/>
<dbReference type="Proteomes" id="UP000011185">
    <property type="component" value="Unassembled WGS sequence"/>
</dbReference>
<dbReference type="InParanoid" id="L7JXA3"/>
<keyword evidence="2" id="KW-1185">Reference proteome</keyword>
<name>L7JXA3_TRAHO</name>
<reference evidence="1 2" key="1">
    <citation type="journal article" date="2012" name="PLoS Pathog.">
        <title>The genome of the obligate intracellular parasite Trachipleistophora hominis: new insights into microsporidian genome dynamics and reductive evolution.</title>
        <authorList>
            <person name="Heinz E."/>
            <person name="Williams T.A."/>
            <person name="Nakjang S."/>
            <person name="Noel C.J."/>
            <person name="Swan D.C."/>
            <person name="Goldberg A.V."/>
            <person name="Harris S.R."/>
            <person name="Weinmaier T."/>
            <person name="Markert S."/>
            <person name="Becher D."/>
            <person name="Bernhardt J."/>
            <person name="Dagan T."/>
            <person name="Hacker C."/>
            <person name="Lucocq J.M."/>
            <person name="Schweder T."/>
            <person name="Rattei T."/>
            <person name="Hall N."/>
            <person name="Hirt R.P."/>
            <person name="Embley T.M."/>
        </authorList>
    </citation>
    <scope>NUCLEOTIDE SEQUENCE [LARGE SCALE GENOMIC DNA]</scope>
</reference>
<dbReference type="VEuPathDB" id="MicrosporidiaDB:THOM_1674"/>
<organism evidence="1 2">
    <name type="scientific">Trachipleistophora hominis</name>
    <name type="common">Microsporidian parasite</name>
    <dbReference type="NCBI Taxonomy" id="72359"/>
    <lineage>
        <taxon>Eukaryota</taxon>
        <taxon>Fungi</taxon>
        <taxon>Fungi incertae sedis</taxon>
        <taxon>Microsporidia</taxon>
        <taxon>Pleistophoridae</taxon>
        <taxon>Trachipleistophora</taxon>
    </lineage>
</organism>
<dbReference type="HOGENOM" id="CLU_2198833_0_0_1"/>
<evidence type="ECO:0000313" key="1">
    <source>
        <dbReference type="EMBL" id="ELQ75377.1"/>
    </source>
</evidence>
<sequence length="108" mass="12247">MLILPGERDAEYVVNADTNEKMFFEPLLKIGSLVRCRIIRAWPVYLELEITHIDGHATNVQYKAVYRPNFIEQDVNAVFLDGSYKYGSDFEGKVVSYGDNMGVVIGLV</sequence>
<gene>
    <name evidence="1" type="ORF">THOM_1674</name>
</gene>
<evidence type="ECO:0000313" key="2">
    <source>
        <dbReference type="Proteomes" id="UP000011185"/>
    </source>
</evidence>
<dbReference type="EMBL" id="JH993966">
    <property type="protein sequence ID" value="ELQ75377.1"/>
    <property type="molecule type" value="Genomic_DNA"/>
</dbReference>
<proteinExistence type="predicted"/>
<dbReference type="AlphaFoldDB" id="L7JXA3"/>